<dbReference type="AlphaFoldDB" id="A0A484LYG0"/>
<accession>A0A484LYG0</accession>
<evidence type="ECO:0000313" key="2">
    <source>
        <dbReference type="Proteomes" id="UP000595140"/>
    </source>
</evidence>
<proteinExistence type="predicted"/>
<organism evidence="1 2">
    <name type="scientific">Cuscuta campestris</name>
    <dbReference type="NCBI Taxonomy" id="132261"/>
    <lineage>
        <taxon>Eukaryota</taxon>
        <taxon>Viridiplantae</taxon>
        <taxon>Streptophyta</taxon>
        <taxon>Embryophyta</taxon>
        <taxon>Tracheophyta</taxon>
        <taxon>Spermatophyta</taxon>
        <taxon>Magnoliopsida</taxon>
        <taxon>eudicotyledons</taxon>
        <taxon>Gunneridae</taxon>
        <taxon>Pentapetalae</taxon>
        <taxon>asterids</taxon>
        <taxon>lamiids</taxon>
        <taxon>Solanales</taxon>
        <taxon>Convolvulaceae</taxon>
        <taxon>Cuscuteae</taxon>
        <taxon>Cuscuta</taxon>
        <taxon>Cuscuta subgen. Grammica</taxon>
        <taxon>Cuscuta sect. Cleistogrammica</taxon>
    </lineage>
</organism>
<protein>
    <submittedName>
        <fullName evidence="1">Uncharacterized protein</fullName>
    </submittedName>
</protein>
<name>A0A484LYG0_9ASTE</name>
<keyword evidence="2" id="KW-1185">Reference proteome</keyword>
<sequence length="74" mass="8500">MMDQISPKQWTGMNVAPVYNILKGSLHLCKQVVSCCWGGYEFQLMMDQISLKQWQLTRIILDDLVLLPATITNE</sequence>
<gene>
    <name evidence="1" type="ORF">CCAM_LOCUS22574</name>
</gene>
<evidence type="ECO:0000313" key="1">
    <source>
        <dbReference type="EMBL" id="VFQ80798.1"/>
    </source>
</evidence>
<dbReference type="Proteomes" id="UP000595140">
    <property type="component" value="Unassembled WGS sequence"/>
</dbReference>
<dbReference type="EMBL" id="OOIL02002181">
    <property type="protein sequence ID" value="VFQ80798.1"/>
    <property type="molecule type" value="Genomic_DNA"/>
</dbReference>
<reference evidence="1 2" key="1">
    <citation type="submission" date="2018-04" db="EMBL/GenBank/DDBJ databases">
        <authorList>
            <person name="Vogel A."/>
        </authorList>
    </citation>
    <scope>NUCLEOTIDE SEQUENCE [LARGE SCALE GENOMIC DNA]</scope>
</reference>